<feature type="domain" description="Protein FecR C-terminal" evidence="3">
    <location>
        <begin position="310"/>
        <end position="375"/>
    </location>
</feature>
<dbReference type="InterPro" id="IPR006860">
    <property type="entry name" value="FecR"/>
</dbReference>
<dbReference type="InterPro" id="IPR012373">
    <property type="entry name" value="Ferrdict_sens_TM"/>
</dbReference>
<dbReference type="AlphaFoldDB" id="A0A9D2AZT6"/>
<accession>A0A9D2AZT6</accession>
<dbReference type="Gene3D" id="3.55.50.30">
    <property type="match status" value="1"/>
</dbReference>
<comment type="caution">
    <text evidence="4">The sequence shown here is derived from an EMBL/GenBank/DDBJ whole genome shotgun (WGS) entry which is preliminary data.</text>
</comment>
<dbReference type="PANTHER" id="PTHR30273:SF2">
    <property type="entry name" value="PROTEIN FECR"/>
    <property type="match status" value="1"/>
</dbReference>
<proteinExistence type="predicted"/>
<dbReference type="Pfam" id="PF16344">
    <property type="entry name" value="FecR_C"/>
    <property type="match status" value="1"/>
</dbReference>
<keyword evidence="1" id="KW-0812">Transmembrane</keyword>
<evidence type="ECO:0000313" key="5">
    <source>
        <dbReference type="Proteomes" id="UP000824156"/>
    </source>
</evidence>
<name>A0A9D2AZT6_9SPHI</name>
<evidence type="ECO:0000259" key="3">
    <source>
        <dbReference type="Pfam" id="PF16344"/>
    </source>
</evidence>
<dbReference type="Proteomes" id="UP000824156">
    <property type="component" value="Unassembled WGS sequence"/>
</dbReference>
<feature type="transmembrane region" description="Helical" evidence="1">
    <location>
        <begin position="75"/>
        <end position="93"/>
    </location>
</feature>
<evidence type="ECO:0000259" key="2">
    <source>
        <dbReference type="Pfam" id="PF04773"/>
    </source>
</evidence>
<evidence type="ECO:0000313" key="4">
    <source>
        <dbReference type="EMBL" id="HIX55196.1"/>
    </source>
</evidence>
<reference evidence="4" key="2">
    <citation type="submission" date="2021-04" db="EMBL/GenBank/DDBJ databases">
        <authorList>
            <person name="Gilroy R."/>
        </authorList>
    </citation>
    <scope>NUCLEOTIDE SEQUENCE</scope>
    <source>
        <strain evidence="4">1719</strain>
    </source>
</reference>
<evidence type="ECO:0000256" key="1">
    <source>
        <dbReference type="SAM" id="Phobius"/>
    </source>
</evidence>
<dbReference type="EMBL" id="DXEZ01000253">
    <property type="protein sequence ID" value="HIX55196.1"/>
    <property type="molecule type" value="Genomic_DNA"/>
</dbReference>
<reference evidence="4" key="1">
    <citation type="journal article" date="2021" name="PeerJ">
        <title>Extensive microbial diversity within the chicken gut microbiome revealed by metagenomics and culture.</title>
        <authorList>
            <person name="Gilroy R."/>
            <person name="Ravi A."/>
            <person name="Getino M."/>
            <person name="Pursley I."/>
            <person name="Horton D.L."/>
            <person name="Alikhan N.F."/>
            <person name="Baker D."/>
            <person name="Gharbi K."/>
            <person name="Hall N."/>
            <person name="Watson M."/>
            <person name="Adriaenssens E.M."/>
            <person name="Foster-Nyarko E."/>
            <person name="Jarju S."/>
            <person name="Secka A."/>
            <person name="Antonio M."/>
            <person name="Oren A."/>
            <person name="Chaudhuri R.R."/>
            <person name="La Ragione R."/>
            <person name="Hildebrand F."/>
            <person name="Pallen M.J."/>
        </authorList>
    </citation>
    <scope>NUCLEOTIDE SEQUENCE</scope>
    <source>
        <strain evidence="4">1719</strain>
    </source>
</reference>
<organism evidence="4 5">
    <name type="scientific">Candidatus Sphingobacterium stercoripullorum</name>
    <dbReference type="NCBI Taxonomy" id="2838759"/>
    <lineage>
        <taxon>Bacteria</taxon>
        <taxon>Pseudomonadati</taxon>
        <taxon>Bacteroidota</taxon>
        <taxon>Sphingobacteriia</taxon>
        <taxon>Sphingobacteriales</taxon>
        <taxon>Sphingobacteriaceae</taxon>
        <taxon>Sphingobacterium</taxon>
    </lineage>
</organism>
<dbReference type="PANTHER" id="PTHR30273">
    <property type="entry name" value="PERIPLASMIC SIGNAL SENSOR AND SIGMA FACTOR ACTIVATOR FECR-RELATED"/>
    <property type="match status" value="1"/>
</dbReference>
<gene>
    <name evidence="4" type="ORF">H9853_09220</name>
</gene>
<protein>
    <submittedName>
        <fullName evidence="4">FecR domain-containing protein</fullName>
    </submittedName>
</protein>
<keyword evidence="1" id="KW-1133">Transmembrane helix</keyword>
<sequence>MKDDKNKKLVEQYLSKKASRKEIDEFFSLLNDNDEELLKTLNEAMDRDFKELSHEEEGQEHLCPSIHSFWVRRKGLLLAASILIFAVFSFYLLKFQSSPADFKEDGDIVFVSKPPDDGEYIELILPSGKSINLESDTTEYLSFGGKGEKGVYDFSSSEDKESSNGLEQAYQTIKTPAGKSIRLLLPDGSEVWLNASSMVRFPRRFEGERREVFAEGEVYFKVERDVDRPFIVNSDLQSVKVLGTEFNIDSYNDSDEVRTTLVSGEIEVLTEGENLGVSPGVQAVLNKKNLKIQSRKVDITDVTAWKDGFFRFNNIDIKTIMKQISRWYGINVKFQGAVSDDLFMGRFARNKSIEEFVEFLKKAKINAEYSDNTLIVKK</sequence>
<dbReference type="GO" id="GO:0016989">
    <property type="term" value="F:sigma factor antagonist activity"/>
    <property type="evidence" value="ECO:0007669"/>
    <property type="project" value="TreeGrafter"/>
</dbReference>
<dbReference type="Pfam" id="PF04773">
    <property type="entry name" value="FecR"/>
    <property type="match status" value="1"/>
</dbReference>
<keyword evidence="1" id="KW-0472">Membrane</keyword>
<dbReference type="PIRSF" id="PIRSF018266">
    <property type="entry name" value="FecR"/>
    <property type="match status" value="1"/>
</dbReference>
<dbReference type="Gene3D" id="2.60.120.1440">
    <property type="match status" value="1"/>
</dbReference>
<feature type="domain" description="FecR protein" evidence="2">
    <location>
        <begin position="172"/>
        <end position="267"/>
    </location>
</feature>
<dbReference type="InterPro" id="IPR032508">
    <property type="entry name" value="FecR_C"/>
</dbReference>